<keyword evidence="4" id="KW-1185">Reference proteome</keyword>
<evidence type="ECO:0000313" key="3">
    <source>
        <dbReference type="EMBL" id="MEY8014700.1"/>
    </source>
</evidence>
<dbReference type="Proteomes" id="UP001564760">
    <property type="component" value="Unassembled WGS sequence"/>
</dbReference>
<dbReference type="RefSeq" id="WP_235653590.1">
    <property type="nucleotide sequence ID" value="NZ_JBGEDP010000001.1"/>
</dbReference>
<name>A0ABV4C081_9MYCO</name>
<dbReference type="InterPro" id="IPR013762">
    <property type="entry name" value="Integrase-like_cat_sf"/>
</dbReference>
<evidence type="ECO:0000256" key="1">
    <source>
        <dbReference type="ARBA" id="ARBA00023125"/>
    </source>
</evidence>
<evidence type="ECO:0000256" key="2">
    <source>
        <dbReference type="ARBA" id="ARBA00023172"/>
    </source>
</evidence>
<dbReference type="InterPro" id="IPR010998">
    <property type="entry name" value="Integrase_recombinase_N"/>
</dbReference>
<evidence type="ECO:0000313" key="4">
    <source>
        <dbReference type="Proteomes" id="UP001564760"/>
    </source>
</evidence>
<organism evidence="3 4">
    <name type="scientific">Mycobacterium servetii</name>
    <dbReference type="NCBI Taxonomy" id="3237418"/>
    <lineage>
        <taxon>Bacteria</taxon>
        <taxon>Bacillati</taxon>
        <taxon>Actinomycetota</taxon>
        <taxon>Actinomycetes</taxon>
        <taxon>Mycobacteriales</taxon>
        <taxon>Mycobacteriaceae</taxon>
        <taxon>Mycobacterium</taxon>
    </lineage>
</organism>
<gene>
    <name evidence="3" type="ORF">AB8998_06615</name>
</gene>
<dbReference type="InterPro" id="IPR011010">
    <property type="entry name" value="DNA_brk_join_enz"/>
</dbReference>
<dbReference type="Gene3D" id="1.10.443.10">
    <property type="entry name" value="Intergrase catalytic core"/>
    <property type="match status" value="1"/>
</dbReference>
<dbReference type="SUPFAM" id="SSF56349">
    <property type="entry name" value="DNA breaking-rejoining enzymes"/>
    <property type="match status" value="1"/>
</dbReference>
<protein>
    <submittedName>
        <fullName evidence="3">Integrase</fullName>
    </submittedName>
</protein>
<comment type="caution">
    <text evidence="3">The sequence shown here is derived from an EMBL/GenBank/DDBJ whole genome shotgun (WGS) entry which is preliminary data.</text>
</comment>
<accession>A0ABV4C081</accession>
<keyword evidence="2" id="KW-0233">DNA recombination</keyword>
<sequence>MSAGQQLLLPLGWGPAMAEGSLSAAVAAVTGAWIADGALSVQTLDKFGLLARRFARFAAAHDVTTLAGVDRVLVATFVAAKGRTRHGTVSAAAVATMHNRRAALRAFYRTARRLRLTLDDPTTDIDVPARRSSARRPLTDDEAALVRLFSEHATPTRHAATAALLLAGAHTGELGHISAADLDHRAATVWAHGSAKHRARLLPLDTWSVRVLVERAAHLTEPLPRGGHPPVLCTGAHGSDAHKQARVCVTVRDILTRAGLSDDSGVRPASLTAYAARREFERTGRIEDAARLIGSPSLDTTAALIGYAWHDPGGAP</sequence>
<dbReference type="Gene3D" id="1.10.150.130">
    <property type="match status" value="1"/>
</dbReference>
<keyword evidence="1" id="KW-0238">DNA-binding</keyword>
<dbReference type="EMBL" id="JBGEDP010000001">
    <property type="protein sequence ID" value="MEY8014700.1"/>
    <property type="molecule type" value="Genomic_DNA"/>
</dbReference>
<reference evidence="3 4" key="1">
    <citation type="submission" date="2024-08" db="EMBL/GenBank/DDBJ databases">
        <title>Mycobacterium servetensis sp. nov., a novel rapid-growing mycobacterial species recovered from a human patient in Zaragoza, Spain.</title>
        <authorList>
            <person name="Tristancho-Baro A.I."/>
            <person name="Buenestado-Serrano S."/>
            <person name="Garcia De Viedma D."/>
            <person name="Milagro-Beamonte A."/>
            <person name="Burillo N."/>
            <person name="Sanz S."/>
            <person name="Lopez-Calleja A.I."/>
            <person name="Penas-Utrilla D."/>
            <person name="Guardingo M."/>
            <person name="Garcia M.J."/>
            <person name="Vinuelas-Bayon J."/>
        </authorList>
    </citation>
    <scope>NUCLEOTIDE SEQUENCE [LARGE SCALE GENOMIC DNA]</scope>
    <source>
        <strain evidence="4">HUMS_12744610</strain>
    </source>
</reference>
<proteinExistence type="predicted"/>